<evidence type="ECO:0000313" key="2">
    <source>
        <dbReference type="EMBL" id="CAG9316236.1"/>
    </source>
</evidence>
<dbReference type="PANTHER" id="PTHR42695:SF5">
    <property type="entry name" value="GLUTAMINE AMIDOTRANSFERASE YLR126C-RELATED"/>
    <property type="match status" value="1"/>
</dbReference>
<organism evidence="2 3">
    <name type="scientific">Blepharisma stoltei</name>
    <dbReference type="NCBI Taxonomy" id="1481888"/>
    <lineage>
        <taxon>Eukaryota</taxon>
        <taxon>Sar</taxon>
        <taxon>Alveolata</taxon>
        <taxon>Ciliophora</taxon>
        <taxon>Postciliodesmatophora</taxon>
        <taxon>Heterotrichea</taxon>
        <taxon>Heterotrichida</taxon>
        <taxon>Blepharismidae</taxon>
        <taxon>Blepharisma</taxon>
    </lineage>
</organism>
<keyword evidence="3" id="KW-1185">Reference proteome</keyword>
<comment type="caution">
    <text evidence="2">The sequence shown here is derived from an EMBL/GenBank/DDBJ whole genome shotgun (WGS) entry which is preliminary data.</text>
</comment>
<dbReference type="CDD" id="cd01741">
    <property type="entry name" value="GATase1_1"/>
    <property type="match status" value="1"/>
</dbReference>
<dbReference type="GO" id="GO:0005829">
    <property type="term" value="C:cytosol"/>
    <property type="evidence" value="ECO:0007669"/>
    <property type="project" value="TreeGrafter"/>
</dbReference>
<dbReference type="InterPro" id="IPR029062">
    <property type="entry name" value="Class_I_gatase-like"/>
</dbReference>
<proteinExistence type="predicted"/>
<protein>
    <recommendedName>
        <fullName evidence="1">Glutamine amidotransferase domain-containing protein</fullName>
    </recommendedName>
</protein>
<dbReference type="Proteomes" id="UP001162131">
    <property type="component" value="Unassembled WGS sequence"/>
</dbReference>
<feature type="domain" description="Glutamine amidotransferase" evidence="1">
    <location>
        <begin position="233"/>
        <end position="328"/>
    </location>
</feature>
<dbReference type="SUPFAM" id="SSF52317">
    <property type="entry name" value="Class I glutamine amidotransferase-like"/>
    <property type="match status" value="1"/>
</dbReference>
<dbReference type="Gene3D" id="3.40.50.880">
    <property type="match status" value="1"/>
</dbReference>
<gene>
    <name evidence="2" type="ORF">BSTOLATCC_MIC15671</name>
</gene>
<dbReference type="PANTHER" id="PTHR42695">
    <property type="entry name" value="GLUTAMINE AMIDOTRANSFERASE YLR126C-RELATED"/>
    <property type="match status" value="1"/>
</dbReference>
<dbReference type="InterPro" id="IPR044992">
    <property type="entry name" value="ChyE-like"/>
</dbReference>
<dbReference type="InterPro" id="IPR017926">
    <property type="entry name" value="GATASE"/>
</dbReference>
<dbReference type="Pfam" id="PF00117">
    <property type="entry name" value="GATase"/>
    <property type="match status" value="1"/>
</dbReference>
<sequence>MASFKVIAYGKEGEAFKCLLNEDKSVPEFTLKDSDVNRYFGAIRVISTRLGFRLFTDSEWENLAFYHDNQLRKLMKQVIAHGFTVGNVMYVPIPNANMFDNVPENYIDSPLMSERFRLASIHNYMSPDYMFDEANFESSQIHENPEYLLLHMQDYLPWSGLNEALYGGFFIQGTEKWNHYYIPKNDFPSLDILSSLKGIMITGAKYSAFDDTLPWLAPLIGFFRIIIDNYPSVKIVGICLGHQILGRVFGGEAARNPDGGFVYKTEELTALEEFEGLPSKLYLSQCHGDCVSVVPPSGNIIYTSPSCTAEIVRYGNRAISSQGHPEFTTHFVVNFYTQYMLSKGGISDEQAKTALELCSRIKTDSEILIDAFNKFLRRDN</sequence>
<name>A0AAU9IR70_9CILI</name>
<accession>A0AAU9IR70</accession>
<evidence type="ECO:0000313" key="3">
    <source>
        <dbReference type="Proteomes" id="UP001162131"/>
    </source>
</evidence>
<dbReference type="EMBL" id="CAJZBQ010000015">
    <property type="protein sequence ID" value="CAG9316236.1"/>
    <property type="molecule type" value="Genomic_DNA"/>
</dbReference>
<dbReference type="PROSITE" id="PS51273">
    <property type="entry name" value="GATASE_TYPE_1"/>
    <property type="match status" value="1"/>
</dbReference>
<dbReference type="AlphaFoldDB" id="A0AAU9IR70"/>
<evidence type="ECO:0000259" key="1">
    <source>
        <dbReference type="Pfam" id="PF00117"/>
    </source>
</evidence>
<reference evidence="2" key="1">
    <citation type="submission" date="2021-09" db="EMBL/GenBank/DDBJ databases">
        <authorList>
            <consortium name="AG Swart"/>
            <person name="Singh M."/>
            <person name="Singh A."/>
            <person name="Seah K."/>
            <person name="Emmerich C."/>
        </authorList>
    </citation>
    <scope>NUCLEOTIDE SEQUENCE</scope>
    <source>
        <strain evidence="2">ATCC30299</strain>
    </source>
</reference>